<keyword evidence="3" id="KW-1185">Reference proteome</keyword>
<evidence type="ECO:0000313" key="3">
    <source>
        <dbReference type="Proteomes" id="UP001651158"/>
    </source>
</evidence>
<proteinExistence type="predicted"/>
<evidence type="ECO:0000313" key="2">
    <source>
        <dbReference type="EMBL" id="KAL5102657.1"/>
    </source>
</evidence>
<evidence type="ECO:0000256" key="1">
    <source>
        <dbReference type="SAM" id="MobiDB-lite"/>
    </source>
</evidence>
<gene>
    <name evidence="2" type="ORF">TcWFU_006233</name>
</gene>
<name>A0ABR4PZ34_9CEST</name>
<dbReference type="Proteomes" id="UP001651158">
    <property type="component" value="Unassembled WGS sequence"/>
</dbReference>
<protein>
    <submittedName>
        <fullName evidence="2">Uncharacterized protein</fullName>
    </submittedName>
</protein>
<feature type="region of interest" description="Disordered" evidence="1">
    <location>
        <begin position="1"/>
        <end position="38"/>
    </location>
</feature>
<organism evidence="2 3">
    <name type="scientific">Taenia crassiceps</name>
    <dbReference type="NCBI Taxonomy" id="6207"/>
    <lineage>
        <taxon>Eukaryota</taxon>
        <taxon>Metazoa</taxon>
        <taxon>Spiralia</taxon>
        <taxon>Lophotrochozoa</taxon>
        <taxon>Platyhelminthes</taxon>
        <taxon>Cestoda</taxon>
        <taxon>Eucestoda</taxon>
        <taxon>Cyclophyllidea</taxon>
        <taxon>Taeniidae</taxon>
        <taxon>Taenia</taxon>
    </lineage>
</organism>
<dbReference type="EMBL" id="JAKROA010000041">
    <property type="protein sequence ID" value="KAL5102657.1"/>
    <property type="molecule type" value="Genomic_DNA"/>
</dbReference>
<reference evidence="2 3" key="1">
    <citation type="journal article" date="2022" name="Front. Cell. Infect. Microbiol.">
        <title>The Genomes of Two Strains of Taenia crassiceps the Animal Model for the Study of Human Cysticercosis.</title>
        <authorList>
            <person name="Bobes R.J."/>
            <person name="Estrada K."/>
            <person name="Rios-Valencia D.G."/>
            <person name="Calderon-Gallegos A."/>
            <person name="de la Torre P."/>
            <person name="Carrero J.C."/>
            <person name="Sanchez-Flores A."/>
            <person name="Laclette J.P."/>
        </authorList>
    </citation>
    <scope>NUCLEOTIDE SEQUENCE [LARGE SCALE GENOMIC DNA]</scope>
    <source>
        <strain evidence="2">WFUcys</strain>
    </source>
</reference>
<comment type="caution">
    <text evidence="2">The sequence shown here is derived from an EMBL/GenBank/DDBJ whole genome shotgun (WGS) entry which is preliminary data.</text>
</comment>
<accession>A0ABR4PZ34</accession>
<sequence>MGVVRSYGDTVKQCTTSSPSSSPPTDKPSLTIMATQSPAPNPLLLSISSFRPLSEEDTCRLTTHHTRCEPSNFTEVYRCTHFLFSSPILVAILVTDGDSLFTN</sequence>